<dbReference type="InterPro" id="IPR029063">
    <property type="entry name" value="SAM-dependent_MTases_sf"/>
</dbReference>
<organism evidence="2">
    <name type="scientific">Helicotheca tamesis</name>
    <dbReference type="NCBI Taxonomy" id="374047"/>
    <lineage>
        <taxon>Eukaryota</taxon>
        <taxon>Sar</taxon>
        <taxon>Stramenopiles</taxon>
        <taxon>Ochrophyta</taxon>
        <taxon>Bacillariophyta</taxon>
        <taxon>Mediophyceae</taxon>
        <taxon>Lithodesmiophycidae</taxon>
        <taxon>Lithodesmiales</taxon>
        <taxon>Lithodesmiaceae</taxon>
        <taxon>Helicotheca</taxon>
    </lineage>
</organism>
<sequence>MNDATNAIASNNIHITSMIFFLLFVTTYGAHLSEGAFVASKTSSKSSTCRCTQSVSTNNFLIANEAGDLKKRTMPLTHNCCRDHASIFFKSQQLMSSLENFVSGEEGDGDMATSSASRRRFMKSLGITAATSLAQVQTSSATITDPKTGIAYPSEGEIETSIPSSWDDADNPFESLGRDAFARLDSSPDTFFYTDPRFVEHVDSNTVQSMTSYLSDGGWALRPGDEVLDLCSSWTSHIDGTAKEKLGLKRISGLGMNAEELKANTVLTDWVVKDLNTNEATLPYEDSSFDVVLCQLSIDYLTHPLEVMKEVGRVLRPGGRVVILFSNRLFIQKAVGLWTGADDVDHAYTVASYLHYSNGGFESIKAQDLSTRKGKGKDRPVVGDPLYAVTAIRSSKST</sequence>
<dbReference type="InterPro" id="IPR013216">
    <property type="entry name" value="Methyltransf_11"/>
</dbReference>
<reference evidence="2" key="1">
    <citation type="submission" date="2021-01" db="EMBL/GenBank/DDBJ databases">
        <authorList>
            <person name="Corre E."/>
            <person name="Pelletier E."/>
            <person name="Niang G."/>
            <person name="Scheremetjew M."/>
            <person name="Finn R."/>
            <person name="Kale V."/>
            <person name="Holt S."/>
            <person name="Cochrane G."/>
            <person name="Meng A."/>
            <person name="Brown T."/>
            <person name="Cohen L."/>
        </authorList>
    </citation>
    <scope>NUCLEOTIDE SEQUENCE</scope>
    <source>
        <strain evidence="2">CCMP826</strain>
    </source>
</reference>
<dbReference type="SUPFAM" id="SSF53335">
    <property type="entry name" value="S-adenosyl-L-methionine-dependent methyltransferases"/>
    <property type="match status" value="1"/>
</dbReference>
<dbReference type="EMBL" id="HBGV01015637">
    <property type="protein sequence ID" value="CAD9508902.1"/>
    <property type="molecule type" value="Transcribed_RNA"/>
</dbReference>
<dbReference type="AlphaFoldDB" id="A0A7S2I4N2"/>
<feature type="domain" description="Methyltransferase type 11" evidence="1">
    <location>
        <begin position="268"/>
        <end position="323"/>
    </location>
</feature>
<dbReference type="Pfam" id="PF08241">
    <property type="entry name" value="Methyltransf_11"/>
    <property type="match status" value="1"/>
</dbReference>
<accession>A0A7S2I4N2</accession>
<evidence type="ECO:0000259" key="1">
    <source>
        <dbReference type="Pfam" id="PF08241"/>
    </source>
</evidence>
<protein>
    <recommendedName>
        <fullName evidence="1">Methyltransferase type 11 domain-containing protein</fullName>
    </recommendedName>
</protein>
<dbReference type="GO" id="GO:0008757">
    <property type="term" value="F:S-adenosylmethionine-dependent methyltransferase activity"/>
    <property type="evidence" value="ECO:0007669"/>
    <property type="project" value="InterPro"/>
</dbReference>
<dbReference type="PANTHER" id="PTHR43036:SF2">
    <property type="entry name" value="OS04G0481300 PROTEIN"/>
    <property type="match status" value="1"/>
</dbReference>
<proteinExistence type="predicted"/>
<gene>
    <name evidence="2" type="ORF">HTAM1171_LOCUS9646</name>
</gene>
<dbReference type="CDD" id="cd02440">
    <property type="entry name" value="AdoMet_MTases"/>
    <property type="match status" value="1"/>
</dbReference>
<dbReference type="PANTHER" id="PTHR43036">
    <property type="entry name" value="OSJNBB0011N17.9 PROTEIN"/>
    <property type="match status" value="1"/>
</dbReference>
<dbReference type="Gene3D" id="3.40.50.150">
    <property type="entry name" value="Vaccinia Virus protein VP39"/>
    <property type="match status" value="1"/>
</dbReference>
<name>A0A7S2I4N2_9STRA</name>
<evidence type="ECO:0000313" key="2">
    <source>
        <dbReference type="EMBL" id="CAD9508902.1"/>
    </source>
</evidence>